<dbReference type="Proteomes" id="UP000460221">
    <property type="component" value="Unassembled WGS sequence"/>
</dbReference>
<evidence type="ECO:0000256" key="2">
    <source>
        <dbReference type="SAM" id="Phobius"/>
    </source>
</evidence>
<reference evidence="4 5" key="1">
    <citation type="submission" date="2019-11" db="EMBL/GenBank/DDBJ databases">
        <authorList>
            <person name="Jiang L.-Q."/>
        </authorList>
    </citation>
    <scope>NUCLEOTIDE SEQUENCE [LARGE SCALE GENOMIC DNA]</scope>
    <source>
        <strain evidence="4 5">YIM 132087</strain>
    </source>
</reference>
<dbReference type="InterPro" id="IPR004843">
    <property type="entry name" value="Calcineurin-like_PHP"/>
</dbReference>
<accession>A0A7K1FSG2</accession>
<evidence type="ECO:0000256" key="1">
    <source>
        <dbReference type="SAM" id="MobiDB-lite"/>
    </source>
</evidence>
<gene>
    <name evidence="4" type="ORF">GIS00_24370</name>
</gene>
<dbReference type="EMBL" id="WLYK01000013">
    <property type="protein sequence ID" value="MTD17076.1"/>
    <property type="molecule type" value="Genomic_DNA"/>
</dbReference>
<feature type="region of interest" description="Disordered" evidence="1">
    <location>
        <begin position="302"/>
        <end position="327"/>
    </location>
</feature>
<dbReference type="Pfam" id="PF00149">
    <property type="entry name" value="Metallophos"/>
    <property type="match status" value="1"/>
</dbReference>
<dbReference type="GO" id="GO:0008758">
    <property type="term" value="F:UDP-2,3-diacylglucosamine hydrolase activity"/>
    <property type="evidence" value="ECO:0007669"/>
    <property type="project" value="TreeGrafter"/>
</dbReference>
<dbReference type="AlphaFoldDB" id="A0A7K1FSG2"/>
<keyword evidence="2" id="KW-0472">Membrane</keyword>
<organism evidence="4 5">
    <name type="scientific">Nakamurella alba</name>
    <dbReference type="NCBI Taxonomy" id="2665158"/>
    <lineage>
        <taxon>Bacteria</taxon>
        <taxon>Bacillati</taxon>
        <taxon>Actinomycetota</taxon>
        <taxon>Actinomycetes</taxon>
        <taxon>Nakamurellales</taxon>
        <taxon>Nakamurellaceae</taxon>
        <taxon>Nakamurella</taxon>
    </lineage>
</organism>
<dbReference type="RefSeq" id="WP_322098396.1">
    <property type="nucleotide sequence ID" value="NZ_WLYK01000013.1"/>
</dbReference>
<protein>
    <submittedName>
        <fullName evidence="4">Metallophosphoesterase</fullName>
    </submittedName>
</protein>
<evidence type="ECO:0000313" key="5">
    <source>
        <dbReference type="Proteomes" id="UP000460221"/>
    </source>
</evidence>
<dbReference type="GO" id="GO:0009245">
    <property type="term" value="P:lipid A biosynthetic process"/>
    <property type="evidence" value="ECO:0007669"/>
    <property type="project" value="TreeGrafter"/>
</dbReference>
<evidence type="ECO:0000259" key="3">
    <source>
        <dbReference type="Pfam" id="PF00149"/>
    </source>
</evidence>
<dbReference type="Gene3D" id="3.60.21.10">
    <property type="match status" value="1"/>
</dbReference>
<sequence length="327" mass="35595">MADRARGGSHRAAWAVAGLAATAAGGAVWSTVLERQWYALRRITVPVLRPGSWPIRVLHLSDLHILPRHHRKMQWVSALADLRPDLVVNTGDTLSSTDAVPSALRAFGGLLEVPGAFVFGNNDYFAPQWKSPHRYFTRSKPLPKRGTLPWRDLRAAQSERGWIDLSNRKSPLELRGQRIALAGVDDPHLGRDRYEEIAGPADASAVVRIGVAHSPEPRVLDAFAGDGYDLVLAGHTHGGQVRLPLLGPVVTNCGIDRSRARGLSRWGESMWLNVSAGLGNSPYMPARFCCRPEATLITLVPREPGDAPMPARPGRSAEVSGAPLQIR</sequence>
<feature type="transmembrane region" description="Helical" evidence="2">
    <location>
        <begin position="12"/>
        <end position="33"/>
    </location>
</feature>
<dbReference type="InterPro" id="IPR029052">
    <property type="entry name" value="Metallo-depent_PP-like"/>
</dbReference>
<proteinExistence type="predicted"/>
<dbReference type="PANTHER" id="PTHR31302:SF20">
    <property type="entry name" value="CONSERVED PROTEIN"/>
    <property type="match status" value="1"/>
</dbReference>
<dbReference type="PANTHER" id="PTHR31302">
    <property type="entry name" value="TRANSMEMBRANE PROTEIN WITH METALLOPHOSPHOESTERASE DOMAIN-RELATED"/>
    <property type="match status" value="1"/>
</dbReference>
<name>A0A7K1FSG2_9ACTN</name>
<evidence type="ECO:0000313" key="4">
    <source>
        <dbReference type="EMBL" id="MTD17076.1"/>
    </source>
</evidence>
<keyword evidence="5" id="KW-1185">Reference proteome</keyword>
<dbReference type="GO" id="GO:0016020">
    <property type="term" value="C:membrane"/>
    <property type="evidence" value="ECO:0007669"/>
    <property type="project" value="GOC"/>
</dbReference>
<keyword evidence="2" id="KW-0812">Transmembrane</keyword>
<feature type="domain" description="Calcineurin-like phosphoesterase" evidence="3">
    <location>
        <begin position="55"/>
        <end position="238"/>
    </location>
</feature>
<comment type="caution">
    <text evidence="4">The sequence shown here is derived from an EMBL/GenBank/DDBJ whole genome shotgun (WGS) entry which is preliminary data.</text>
</comment>
<dbReference type="InterPro" id="IPR051158">
    <property type="entry name" value="Metallophosphoesterase_sf"/>
</dbReference>
<dbReference type="SUPFAM" id="SSF56300">
    <property type="entry name" value="Metallo-dependent phosphatases"/>
    <property type="match status" value="1"/>
</dbReference>
<keyword evidence="2" id="KW-1133">Transmembrane helix</keyword>